<dbReference type="PANTHER" id="PTHR11496:SF102">
    <property type="entry name" value="ALCOHOL DEHYDROGENASE 4"/>
    <property type="match status" value="1"/>
</dbReference>
<comment type="caution">
    <text evidence="2">The sequence shown here is derived from an EMBL/GenBank/DDBJ whole genome shotgun (WGS) entry which is preliminary data.</text>
</comment>
<dbReference type="AlphaFoldDB" id="A0A227J4J1"/>
<reference evidence="2 3" key="1">
    <citation type="journal article" date="2017" name="Appl. Environ. Microbiol.">
        <title>Parallel evolution of two clades of a major Atlantic endemic Vibrio parahaemolyticus pathogen lineage by independent acquisition of related pathogenicity islands.</title>
        <authorList>
            <person name="Xu F."/>
            <person name="Gonzalez-Escalona N."/>
            <person name="Drees K.P."/>
            <person name="Sebra R.P."/>
            <person name="Cooper V.S."/>
            <person name="Jones S.H."/>
            <person name="Whistler C.A."/>
        </authorList>
    </citation>
    <scope>NUCLEOTIDE SEQUENCE [LARGE SCALE GENOMIC DNA]</scope>
    <source>
        <strain evidence="2 3">MAVP-3</strain>
    </source>
</reference>
<dbReference type="PANTHER" id="PTHR11496">
    <property type="entry name" value="ALCOHOL DEHYDROGENASE"/>
    <property type="match status" value="1"/>
</dbReference>
<accession>A0A227J4J1</accession>
<dbReference type="GO" id="GO:0004022">
    <property type="term" value="F:alcohol dehydrogenase (NAD+) activity"/>
    <property type="evidence" value="ECO:0007669"/>
    <property type="project" value="TreeGrafter"/>
</dbReference>
<gene>
    <name evidence="2" type="ORF">CA163_25505</name>
</gene>
<sequence>GEPNPLTDMVCEEGLRRLSRSVIAGCKQDNHKARSDLSFAALLGGMAITNAKLGAAHGLASALGGKLDAPHSVITARLAPHVMQENINAAKLAGRNDVINRYRKLAQLVTDRAN</sequence>
<dbReference type="STRING" id="670.ACZ92_10065"/>
<evidence type="ECO:0000313" key="2">
    <source>
        <dbReference type="EMBL" id="OXE30029.1"/>
    </source>
</evidence>
<evidence type="ECO:0000259" key="1">
    <source>
        <dbReference type="Pfam" id="PF25137"/>
    </source>
</evidence>
<dbReference type="Proteomes" id="UP000214596">
    <property type="component" value="Unassembled WGS sequence"/>
</dbReference>
<proteinExistence type="predicted"/>
<dbReference type="EMBL" id="NIXT01002634">
    <property type="protein sequence ID" value="OXE30029.1"/>
    <property type="molecule type" value="Genomic_DNA"/>
</dbReference>
<feature type="non-terminal residue" evidence="2">
    <location>
        <position position="1"/>
    </location>
</feature>
<organism evidence="2 3">
    <name type="scientific">Vibrio parahaemolyticus</name>
    <dbReference type="NCBI Taxonomy" id="670"/>
    <lineage>
        <taxon>Bacteria</taxon>
        <taxon>Pseudomonadati</taxon>
        <taxon>Pseudomonadota</taxon>
        <taxon>Gammaproteobacteria</taxon>
        <taxon>Vibrionales</taxon>
        <taxon>Vibrionaceae</taxon>
        <taxon>Vibrio</taxon>
    </lineage>
</organism>
<feature type="domain" description="Fe-containing alcohol dehydrogenase-like C-terminal" evidence="1">
    <location>
        <begin position="4"/>
        <end position="111"/>
    </location>
</feature>
<dbReference type="InterPro" id="IPR056798">
    <property type="entry name" value="ADH_Fe_C"/>
</dbReference>
<feature type="non-terminal residue" evidence="2">
    <location>
        <position position="114"/>
    </location>
</feature>
<dbReference type="SUPFAM" id="SSF56796">
    <property type="entry name" value="Dehydroquinate synthase-like"/>
    <property type="match status" value="1"/>
</dbReference>
<evidence type="ECO:0000313" key="3">
    <source>
        <dbReference type="Proteomes" id="UP000214596"/>
    </source>
</evidence>
<dbReference type="InterPro" id="IPR039697">
    <property type="entry name" value="Alcohol_dehydrogenase_Fe"/>
</dbReference>
<protein>
    <submittedName>
        <fullName evidence="2">Alcohol dehydrogenase</fullName>
    </submittedName>
</protein>
<name>A0A227J4J1_VIBPH</name>
<dbReference type="Gene3D" id="1.20.1090.10">
    <property type="entry name" value="Dehydroquinate synthase-like - alpha domain"/>
    <property type="match status" value="1"/>
</dbReference>
<dbReference type="Pfam" id="PF25137">
    <property type="entry name" value="ADH_Fe_C"/>
    <property type="match status" value="1"/>
</dbReference>